<dbReference type="GO" id="GO:0016491">
    <property type="term" value="F:oxidoreductase activity"/>
    <property type="evidence" value="ECO:0007669"/>
    <property type="project" value="UniProtKB-KW"/>
</dbReference>
<evidence type="ECO:0000256" key="5">
    <source>
        <dbReference type="ARBA" id="ARBA00023284"/>
    </source>
</evidence>
<feature type="domain" description="Thioredoxin" evidence="6">
    <location>
        <begin position="50"/>
        <end position="251"/>
    </location>
</feature>
<keyword evidence="2" id="KW-0732">Signal</keyword>
<evidence type="ECO:0000256" key="4">
    <source>
        <dbReference type="ARBA" id="ARBA00023157"/>
    </source>
</evidence>
<gene>
    <name evidence="7" type="ORF">ET989_13430</name>
</gene>
<dbReference type="PROSITE" id="PS51352">
    <property type="entry name" value="THIOREDOXIN_2"/>
    <property type="match status" value="1"/>
</dbReference>
<keyword evidence="3" id="KW-0560">Oxidoreductase</keyword>
<dbReference type="InterPro" id="IPR012336">
    <property type="entry name" value="Thioredoxin-like_fold"/>
</dbReference>
<keyword evidence="4" id="KW-1015">Disulfide bond</keyword>
<accession>A0A4Q9KB15</accession>
<keyword evidence="8" id="KW-1185">Reference proteome</keyword>
<evidence type="ECO:0000256" key="3">
    <source>
        <dbReference type="ARBA" id="ARBA00023002"/>
    </source>
</evidence>
<organism evidence="7 8">
    <name type="scientific">Propioniciclava sinopodophylli</name>
    <dbReference type="NCBI Taxonomy" id="1837344"/>
    <lineage>
        <taxon>Bacteria</taxon>
        <taxon>Bacillati</taxon>
        <taxon>Actinomycetota</taxon>
        <taxon>Actinomycetes</taxon>
        <taxon>Propionibacteriales</taxon>
        <taxon>Propionibacteriaceae</taxon>
        <taxon>Propioniciclava</taxon>
    </lineage>
</organism>
<protein>
    <submittedName>
        <fullName evidence="7">Disulfide bond formation protein</fullName>
    </submittedName>
</protein>
<dbReference type="RefSeq" id="WP_131169838.1">
    <property type="nucleotide sequence ID" value="NZ_SDMQ01000017.1"/>
</dbReference>
<dbReference type="PANTHER" id="PTHR13887">
    <property type="entry name" value="GLUTATHIONE S-TRANSFERASE KAPPA"/>
    <property type="match status" value="1"/>
</dbReference>
<evidence type="ECO:0000313" key="7">
    <source>
        <dbReference type="EMBL" id="TBT82804.1"/>
    </source>
</evidence>
<keyword evidence="5" id="KW-0676">Redox-active center</keyword>
<sequence>MSSVASVPTNQPAPSSRPGGRWIAAWVLSLALAFLLGMQVRPVTPVDAAAPAPQPATASATPEVNPELERFLLDLPRRDAADALAMGSVDAKVVMTNWSDYRCPFCAVWHQRTLPALQKYVDDGSLRIEFRDLAMFGEQSEDTAVAARAAGQQGKFWEFQAAVFAAAPPSGHPDITSDKILEFARTAGVADLAAFEAGLADDSLRAAVAADSAEAHQLGISGTPFFVIGGQALSGAQPTEVFESVIAQELAR</sequence>
<reference evidence="7 8" key="1">
    <citation type="submission" date="2019-01" db="EMBL/GenBank/DDBJ databases">
        <title>Lactibacter flavus gen. nov., sp. nov., a novel bacterium of the family Propionibacteriaceae isolated from raw milk and dairy products.</title>
        <authorList>
            <person name="Huptas C."/>
            <person name="Wenning M."/>
            <person name="Breitenwieser F."/>
            <person name="Doll E."/>
            <person name="Von Neubeck M."/>
            <person name="Busse H.-J."/>
            <person name="Scherer S."/>
        </authorList>
    </citation>
    <scope>NUCLEOTIDE SEQUENCE [LARGE SCALE GENOMIC DNA]</scope>
    <source>
        <strain evidence="7 8">KCTC 33808</strain>
    </source>
</reference>
<evidence type="ECO:0000313" key="8">
    <source>
        <dbReference type="Proteomes" id="UP000292373"/>
    </source>
</evidence>
<dbReference type="EMBL" id="SDMQ01000017">
    <property type="protein sequence ID" value="TBT82804.1"/>
    <property type="molecule type" value="Genomic_DNA"/>
</dbReference>
<name>A0A4Q9KB15_9ACTN</name>
<evidence type="ECO:0000259" key="6">
    <source>
        <dbReference type="PROSITE" id="PS51352"/>
    </source>
</evidence>
<dbReference type="Gene3D" id="3.40.30.10">
    <property type="entry name" value="Glutaredoxin"/>
    <property type="match status" value="1"/>
</dbReference>
<dbReference type="OrthoDB" id="117402at2"/>
<proteinExistence type="inferred from homology"/>
<dbReference type="InterPro" id="IPR013766">
    <property type="entry name" value="Thioredoxin_domain"/>
</dbReference>
<comment type="caution">
    <text evidence="7">The sequence shown here is derived from an EMBL/GenBank/DDBJ whole genome shotgun (WGS) entry which is preliminary data.</text>
</comment>
<evidence type="ECO:0000256" key="2">
    <source>
        <dbReference type="ARBA" id="ARBA00022729"/>
    </source>
</evidence>
<dbReference type="Proteomes" id="UP000292373">
    <property type="component" value="Unassembled WGS sequence"/>
</dbReference>
<dbReference type="InterPro" id="IPR036249">
    <property type="entry name" value="Thioredoxin-like_sf"/>
</dbReference>
<dbReference type="PANTHER" id="PTHR13887:SF14">
    <property type="entry name" value="DISULFIDE BOND FORMATION PROTEIN D"/>
    <property type="match status" value="1"/>
</dbReference>
<comment type="similarity">
    <text evidence="1">Belongs to the thioredoxin family. DsbA subfamily.</text>
</comment>
<evidence type="ECO:0000256" key="1">
    <source>
        <dbReference type="ARBA" id="ARBA00005791"/>
    </source>
</evidence>
<dbReference type="SUPFAM" id="SSF52833">
    <property type="entry name" value="Thioredoxin-like"/>
    <property type="match status" value="1"/>
</dbReference>
<dbReference type="AlphaFoldDB" id="A0A4Q9KB15"/>
<dbReference type="Pfam" id="PF13462">
    <property type="entry name" value="Thioredoxin_4"/>
    <property type="match status" value="1"/>
</dbReference>